<gene>
    <name evidence="2" type="ORF">FOT62_05580</name>
</gene>
<dbReference type="Proteomes" id="UP000321126">
    <property type="component" value="Unassembled WGS sequence"/>
</dbReference>
<evidence type="ECO:0008006" key="4">
    <source>
        <dbReference type="Google" id="ProtNLM"/>
    </source>
</evidence>
<protein>
    <recommendedName>
        <fullName evidence="4">Glucosyltransferase domain-containing protein</fullName>
    </recommendedName>
</protein>
<feature type="transmembrane region" description="Helical" evidence="1">
    <location>
        <begin position="195"/>
        <end position="213"/>
    </location>
</feature>
<dbReference type="EMBL" id="VOUQ01000002">
    <property type="protein sequence ID" value="TXE37010.1"/>
    <property type="molecule type" value="Genomic_DNA"/>
</dbReference>
<accession>A0A5C7CGG1</accession>
<sequence length="480" mass="53298">MFCKIDKKALFLYSGIALLFIYPLIQAGIFYRDDLDRAITGQYGWRGLGRPVADILMKILSASGHYNLDLFPYTMIASCLFIGGASLLLSEHLSRLEVASHKFVAALLIFNPFMLQNIAYRYDSLGMSVAFFLAVMAYTYNANNPVRQVSVKLLAGVLSLTLYQPCANIFIGLLAVDIMIAAVKNNCKTTGIINKTFKSTVLFISFYLVYMLFFATKNNSRAEIISANSEGLEHLLATTSALKDMVLSYFYGPVYIYFLIPVVGGLIFTLIANRHNGKKTLSFGLYWVFSLIVFLVSLMGPTIFLNDAPVFPRTLVSFSVCLVLIAIPVVCFLPKLKYLSFIPVITVIAFSAQLSSAIKSQREYEDFIFNMIGRDLMTNNEITTIGTVGQINIDERTKLLMSNKPLIGYFLSPASEFLASFQLINKGFPQTLHGYGNEQNNKNALSRMISSGIKPISTNKEYSLFISGNTAIVSLGTNNN</sequence>
<dbReference type="AlphaFoldDB" id="A0A5C7CGG1"/>
<keyword evidence="1" id="KW-0812">Transmembrane</keyword>
<feature type="transmembrane region" description="Helical" evidence="1">
    <location>
        <begin position="12"/>
        <end position="31"/>
    </location>
</feature>
<keyword evidence="1" id="KW-1133">Transmembrane helix</keyword>
<evidence type="ECO:0000313" key="2">
    <source>
        <dbReference type="EMBL" id="TXE37010.1"/>
    </source>
</evidence>
<feature type="transmembrane region" description="Helical" evidence="1">
    <location>
        <begin position="284"/>
        <end position="304"/>
    </location>
</feature>
<keyword evidence="1" id="KW-0472">Membrane</keyword>
<feature type="transmembrane region" description="Helical" evidence="1">
    <location>
        <begin position="338"/>
        <end position="358"/>
    </location>
</feature>
<evidence type="ECO:0000256" key="1">
    <source>
        <dbReference type="SAM" id="Phobius"/>
    </source>
</evidence>
<proteinExistence type="predicted"/>
<dbReference type="InterPro" id="IPR025686">
    <property type="entry name" value="Glucos_trans_II"/>
</dbReference>
<feature type="transmembrane region" description="Helical" evidence="1">
    <location>
        <begin position="70"/>
        <end position="89"/>
    </location>
</feature>
<evidence type="ECO:0000313" key="3">
    <source>
        <dbReference type="Proteomes" id="UP000321126"/>
    </source>
</evidence>
<feature type="transmembrane region" description="Helical" evidence="1">
    <location>
        <begin position="254"/>
        <end position="272"/>
    </location>
</feature>
<reference evidence="2 3" key="1">
    <citation type="submission" date="2019-07" db="EMBL/GenBank/DDBJ databases">
        <title>Serratia strains were isolated from fresh produce.</title>
        <authorList>
            <person name="Cho G.-S."/>
            <person name="Stein M."/>
            <person name="Lee W."/>
            <person name="Suh S.H."/>
            <person name="Franz C.M.A.P."/>
        </authorList>
    </citation>
    <scope>NUCLEOTIDE SEQUENCE [LARGE SCALE GENOMIC DNA]</scope>
    <source>
        <strain evidence="2 3">S16</strain>
    </source>
</reference>
<feature type="transmembrane region" description="Helical" evidence="1">
    <location>
        <begin position="124"/>
        <end position="142"/>
    </location>
</feature>
<organism evidence="2 3">
    <name type="scientific">Serratia marcescens</name>
    <dbReference type="NCBI Taxonomy" id="615"/>
    <lineage>
        <taxon>Bacteria</taxon>
        <taxon>Pseudomonadati</taxon>
        <taxon>Pseudomonadota</taxon>
        <taxon>Gammaproteobacteria</taxon>
        <taxon>Enterobacterales</taxon>
        <taxon>Yersiniaceae</taxon>
        <taxon>Serratia</taxon>
    </lineage>
</organism>
<comment type="caution">
    <text evidence="2">The sequence shown here is derived from an EMBL/GenBank/DDBJ whole genome shotgun (WGS) entry which is preliminary data.</text>
</comment>
<feature type="transmembrane region" description="Helical" evidence="1">
    <location>
        <begin position="162"/>
        <end position="183"/>
    </location>
</feature>
<name>A0A5C7CGG1_SERMA</name>
<dbReference type="Pfam" id="PF14264">
    <property type="entry name" value="Glucos_trans_II"/>
    <property type="match status" value="1"/>
</dbReference>
<feature type="transmembrane region" description="Helical" evidence="1">
    <location>
        <begin position="310"/>
        <end position="331"/>
    </location>
</feature>